<sequence>MEKESNSCFSGFSTSDDGQKVVIMLNGTRNSGVYRKISKPPSSTRVSSTSISIKHNPALRSFHEVKGDPIVIKHETISGNHTTHVQKSTHRVEHTHRPRQFTNQASQSSCKINSSVADCQPQTMNSESVPTSSKSTFGDKKSRQLAIKSKASKNSHKRDEDADVFSDDEFDEKKADQSLLKL</sequence>
<dbReference type="EMBL" id="CAJVPU010050324">
    <property type="protein sequence ID" value="CAG8759160.1"/>
    <property type="molecule type" value="Genomic_DNA"/>
</dbReference>
<accession>A0ACA9QQW4</accession>
<feature type="non-terminal residue" evidence="1">
    <location>
        <position position="182"/>
    </location>
</feature>
<gene>
    <name evidence="1" type="ORF">DHETER_LOCUS15139</name>
</gene>
<name>A0ACA9QQW4_9GLOM</name>
<comment type="caution">
    <text evidence="1">The sequence shown here is derived from an EMBL/GenBank/DDBJ whole genome shotgun (WGS) entry which is preliminary data.</text>
</comment>
<dbReference type="Proteomes" id="UP000789702">
    <property type="component" value="Unassembled WGS sequence"/>
</dbReference>
<keyword evidence="2" id="KW-1185">Reference proteome</keyword>
<reference evidence="1" key="1">
    <citation type="submission" date="2021-06" db="EMBL/GenBank/DDBJ databases">
        <authorList>
            <person name="Kallberg Y."/>
            <person name="Tangrot J."/>
            <person name="Rosling A."/>
        </authorList>
    </citation>
    <scope>NUCLEOTIDE SEQUENCE</scope>
    <source>
        <strain evidence="1">IL203A</strain>
    </source>
</reference>
<proteinExistence type="predicted"/>
<evidence type="ECO:0000313" key="1">
    <source>
        <dbReference type="EMBL" id="CAG8759160.1"/>
    </source>
</evidence>
<organism evidence="1 2">
    <name type="scientific">Dentiscutata heterogama</name>
    <dbReference type="NCBI Taxonomy" id="1316150"/>
    <lineage>
        <taxon>Eukaryota</taxon>
        <taxon>Fungi</taxon>
        <taxon>Fungi incertae sedis</taxon>
        <taxon>Mucoromycota</taxon>
        <taxon>Glomeromycotina</taxon>
        <taxon>Glomeromycetes</taxon>
        <taxon>Diversisporales</taxon>
        <taxon>Gigasporaceae</taxon>
        <taxon>Dentiscutata</taxon>
    </lineage>
</organism>
<evidence type="ECO:0000313" key="2">
    <source>
        <dbReference type="Proteomes" id="UP000789702"/>
    </source>
</evidence>
<protein>
    <submittedName>
        <fullName evidence="1">7590_t:CDS:1</fullName>
    </submittedName>
</protein>
<feature type="non-terminal residue" evidence="1">
    <location>
        <position position="1"/>
    </location>
</feature>